<dbReference type="InterPro" id="IPR028994">
    <property type="entry name" value="Integrin_alpha_N"/>
</dbReference>
<keyword evidence="3 6" id="KW-0732">Signal</keyword>
<dbReference type="RefSeq" id="WP_165333264.1">
    <property type="nucleotide sequence ID" value="NZ_JAAKZW010000077.1"/>
</dbReference>
<accession>A0A6G4XLV2</accession>
<evidence type="ECO:0000256" key="5">
    <source>
        <dbReference type="ARBA" id="ARBA00023136"/>
    </source>
</evidence>
<comment type="subcellular location">
    <subcellularLocation>
        <location evidence="1">Membrane</location>
        <topology evidence="1">Single-pass membrane protein</topology>
    </subcellularLocation>
</comment>
<keyword evidence="8" id="KW-1185">Reference proteome</keyword>
<protein>
    <submittedName>
        <fullName evidence="7">VCBS repeat-containing protein</fullName>
    </submittedName>
</protein>
<dbReference type="Proteomes" id="UP000481109">
    <property type="component" value="Unassembled WGS sequence"/>
</dbReference>
<evidence type="ECO:0000256" key="6">
    <source>
        <dbReference type="SAM" id="SignalP"/>
    </source>
</evidence>
<dbReference type="InterPro" id="IPR045232">
    <property type="entry name" value="FAM234"/>
</dbReference>
<feature type="chain" id="PRO_5026243150" evidence="6">
    <location>
        <begin position="33"/>
        <end position="967"/>
    </location>
</feature>
<dbReference type="GO" id="GO:0016020">
    <property type="term" value="C:membrane"/>
    <property type="evidence" value="ECO:0007669"/>
    <property type="project" value="UniProtKB-SubCell"/>
</dbReference>
<feature type="signal peptide" evidence="6">
    <location>
        <begin position="1"/>
        <end position="32"/>
    </location>
</feature>
<gene>
    <name evidence="7" type="ORF">G6045_19400</name>
</gene>
<dbReference type="EMBL" id="JAAKZW010000077">
    <property type="protein sequence ID" value="NGO77807.1"/>
    <property type="molecule type" value="Genomic_DNA"/>
</dbReference>
<dbReference type="SUPFAM" id="SSF69318">
    <property type="entry name" value="Integrin alpha N-terminal domain"/>
    <property type="match status" value="1"/>
</dbReference>
<proteinExistence type="predicted"/>
<keyword evidence="5" id="KW-0472">Membrane</keyword>
<dbReference type="PANTHER" id="PTHR21419">
    <property type="match status" value="1"/>
</dbReference>
<dbReference type="InterPro" id="IPR013517">
    <property type="entry name" value="FG-GAP"/>
</dbReference>
<dbReference type="PROSITE" id="PS51318">
    <property type="entry name" value="TAT"/>
    <property type="match status" value="1"/>
</dbReference>
<dbReference type="InterPro" id="IPR006311">
    <property type="entry name" value="TAT_signal"/>
</dbReference>
<evidence type="ECO:0000256" key="2">
    <source>
        <dbReference type="ARBA" id="ARBA00022692"/>
    </source>
</evidence>
<reference evidence="7 8" key="1">
    <citation type="submission" date="2020-02" db="EMBL/GenBank/DDBJ databases">
        <title>Whole-genome analyses of novel actinobacteria.</title>
        <authorList>
            <person name="Sahin N."/>
            <person name="Tokatli A."/>
        </authorList>
    </citation>
    <scope>NUCLEOTIDE SEQUENCE [LARGE SCALE GENOMIC DNA]</scope>
    <source>
        <strain evidence="7 8">YC504</strain>
    </source>
</reference>
<name>A0A6G4XLV2_9ACTN</name>
<dbReference type="AlphaFoldDB" id="A0A6G4XLV2"/>
<dbReference type="Gene3D" id="2.130.10.130">
    <property type="entry name" value="Integrin alpha, N-terminal"/>
    <property type="match status" value="1"/>
</dbReference>
<evidence type="ECO:0000256" key="4">
    <source>
        <dbReference type="ARBA" id="ARBA00022989"/>
    </source>
</evidence>
<dbReference type="PANTHER" id="PTHR21419:SF30">
    <property type="entry name" value="IG-LIKE DOMAIN-CONTAINING PROTEIN"/>
    <property type="match status" value="1"/>
</dbReference>
<keyword evidence="4" id="KW-1133">Transmembrane helix</keyword>
<organism evidence="7 8">
    <name type="scientific">Streptomyces mesophilus</name>
    <dbReference type="NCBI Taxonomy" id="1775132"/>
    <lineage>
        <taxon>Bacteria</taxon>
        <taxon>Bacillati</taxon>
        <taxon>Actinomycetota</taxon>
        <taxon>Actinomycetes</taxon>
        <taxon>Kitasatosporales</taxon>
        <taxon>Streptomycetaceae</taxon>
        <taxon>Streptomyces</taxon>
    </lineage>
</organism>
<keyword evidence="2" id="KW-0812">Transmembrane</keyword>
<evidence type="ECO:0000256" key="3">
    <source>
        <dbReference type="ARBA" id="ARBA00022729"/>
    </source>
</evidence>
<sequence length="967" mass="99970">MTGTPTSRRGLRLASGLIAAGLTLTAAPYALAAEGDDSSVMKLTSAEAEKLADRIGVDVYGDASVADDETAAGEATSEAADGPVTFTAKSTLEGVRGIGATVPAAGGQYFTVHSLGNIQLHRADGSTAWARTNTSLYADWQVKPLRPWQQEPYPARILMGYNAVSPFAPSSDQGYDTGDLTGDGIPDLVFAASVGDSPYRPFSSPGSSLYTGTFVTVLDGRTGNTLWSKIYSYASMVKIVDGTLLVADAPRLNNGGAPATETAKVHGIRFGYGDGKLTPSKTWTYDTGEARIATWGALADVGGGKAALSWNLRKFGGVTAHGTTLVLDTADGSVKWATGSDLYGRQLHLDAARGRVVALEQADTMDAVKYELVAYDLASGARTTLDTRINALATAMTVGDVSDSAGAEYAVAESTLTPYGSVNAATIRVLEGKDGATVDWTHTVKRDAGNTSGSGPSFWDLDAVGGRLVASAQDDRGIATAENPGGRVYGALTALNGSGKVIWRQQGVGASPLHHQVYRAGGADFVRLVDQAQNIRTYNLGTGKQKELTALQGDLNYGQTADLNGDKKPDVIAGGTSNGVWAWSGPSLVAGGPKQLWKAQVPGAVRNIATGDVDGDGKPEVVVAADTATVVLDGATGKVRTTIGGAGEFVRSVTVDDVNGDGKDEILVPTDALRVYDGSGAALWTYSAPTERTDVVFSDTVVADGRVHTQYTTGNALFADDAVVGGAALDGATGKVEWNAEPKAPERAADGKLHGAILDHGTFASPKIPYADGHAVVHTWIVLADPTVAGDLSTAAPRVIVEIRDGRTGELLHQDATGGPWSHGNFFIDDASEAAQEPLYAISFGTFRGFGAGGIDTRSSVVTSLRTADFATGPGGRKLVIGGTEAGVAAFDPSQLTTGDSFQSSRGGATLMGGRTYLAADLDGNGVDDVVSLNFDDFGVNRAAELLGGGVLSLNNAIHQMTTFTLS</sequence>
<comment type="caution">
    <text evidence="7">The sequence shown here is derived from an EMBL/GenBank/DDBJ whole genome shotgun (WGS) entry which is preliminary data.</text>
</comment>
<evidence type="ECO:0000313" key="8">
    <source>
        <dbReference type="Proteomes" id="UP000481109"/>
    </source>
</evidence>
<dbReference type="Pfam" id="PF13517">
    <property type="entry name" value="FG-GAP_3"/>
    <property type="match status" value="1"/>
</dbReference>
<evidence type="ECO:0000256" key="1">
    <source>
        <dbReference type="ARBA" id="ARBA00004167"/>
    </source>
</evidence>
<evidence type="ECO:0000313" key="7">
    <source>
        <dbReference type="EMBL" id="NGO77807.1"/>
    </source>
</evidence>